<evidence type="ECO:0000256" key="9">
    <source>
        <dbReference type="RuleBase" id="RU004336"/>
    </source>
</evidence>
<gene>
    <name evidence="10" type="ORF">KK1_021670</name>
</gene>
<reference evidence="10 11" key="1">
    <citation type="journal article" date="2012" name="Nat. Biotechnol.">
        <title>Draft genome sequence of pigeonpea (Cajanus cajan), an orphan legume crop of resource-poor farmers.</title>
        <authorList>
            <person name="Varshney R.K."/>
            <person name="Chen W."/>
            <person name="Li Y."/>
            <person name="Bharti A.K."/>
            <person name="Saxena R.K."/>
            <person name="Schlueter J.A."/>
            <person name="Donoghue M.T."/>
            <person name="Azam S."/>
            <person name="Fan G."/>
            <person name="Whaley A.M."/>
            <person name="Farmer A.D."/>
            <person name="Sheridan J."/>
            <person name="Iwata A."/>
            <person name="Tuteja R."/>
            <person name="Penmetsa R.V."/>
            <person name="Wu W."/>
            <person name="Upadhyaya H.D."/>
            <person name="Yang S.P."/>
            <person name="Shah T."/>
            <person name="Saxena K.B."/>
            <person name="Michael T."/>
            <person name="McCombie W.R."/>
            <person name="Yang B."/>
            <person name="Zhang G."/>
            <person name="Yang H."/>
            <person name="Wang J."/>
            <person name="Spillane C."/>
            <person name="Cook D.R."/>
            <person name="May G.D."/>
            <person name="Xu X."/>
            <person name="Jackson S.A."/>
        </authorList>
    </citation>
    <scope>NUCLEOTIDE SEQUENCE [LARGE SCALE GENOMIC DNA]</scope>
    <source>
        <strain evidence="11">cv. Asha</strain>
    </source>
</reference>
<evidence type="ECO:0000256" key="7">
    <source>
        <dbReference type="ARBA" id="ARBA00033417"/>
    </source>
</evidence>
<evidence type="ECO:0000313" key="10">
    <source>
        <dbReference type="EMBL" id="KYP68053.1"/>
    </source>
</evidence>
<evidence type="ECO:0000256" key="2">
    <source>
        <dbReference type="ARBA" id="ARBA00008773"/>
    </source>
</evidence>
<dbReference type="PROSITE" id="PS00587">
    <property type="entry name" value="GLYCOSYL_HYDROL_F17"/>
    <property type="match status" value="1"/>
</dbReference>
<dbReference type="GO" id="GO:0042973">
    <property type="term" value="F:glucan endo-1,3-beta-D-glucosidase activity"/>
    <property type="evidence" value="ECO:0007669"/>
    <property type="project" value="UniProtKB-EC"/>
</dbReference>
<dbReference type="Gene3D" id="3.20.20.80">
    <property type="entry name" value="Glycosidases"/>
    <property type="match status" value="1"/>
</dbReference>
<protein>
    <recommendedName>
        <fullName evidence="3">glucan endo-1,3-beta-D-glucosidase</fullName>
        <ecNumber evidence="3">3.2.1.39</ecNumber>
    </recommendedName>
    <alternativeName>
        <fullName evidence="6">(1-&gt;3)-beta-glucan endohydrolase</fullName>
    </alternativeName>
    <alternativeName>
        <fullName evidence="7">Beta-1,3-endoglucanase</fullName>
    </alternativeName>
</protein>
<sequence>MFDENQKQDNRSNTEFCTQNCISFPSKLGQMPSPVLAVARIPIPFCVYISQHNYLNIYKFDVVAQSIGVCYGVIGGNLPSRQEVVDLYKTNGIGRMRIYYPDEEALQALKGSNIELIMDVAKETLQSLADSNVAKDWVNKYVIPYSQDVKFKYIAVGNEIHPNDNEAQYILSAMTNVQNAISSANLQGQIKVSTAIKFDLIMNSYPPNDGAFTDEAKSYITPIINFLVSNGAPLLANVYPYFAYAGDQSIPLAYALFTQQGNNDVGYQNLFDAMLDAVYAALEKLGASNLQVVVSESGWPSEGGNGATTDNAATYYGNLISHASSGSGTPKRPGGPIETYLFAMFDENQKTGEDSERHFGLFTPDKSPKYQLTFN</sequence>
<keyword evidence="5 9" id="KW-0326">Glycosidase</keyword>
<evidence type="ECO:0000256" key="5">
    <source>
        <dbReference type="ARBA" id="ARBA00023295"/>
    </source>
</evidence>
<dbReference type="EMBL" id="CM003606">
    <property type="protein sequence ID" value="KYP68053.1"/>
    <property type="molecule type" value="Genomic_DNA"/>
</dbReference>
<name>A0A151TLY4_CAJCA</name>
<evidence type="ECO:0000256" key="1">
    <source>
        <dbReference type="ARBA" id="ARBA00000382"/>
    </source>
</evidence>
<evidence type="ECO:0000313" key="11">
    <source>
        <dbReference type="Proteomes" id="UP000075243"/>
    </source>
</evidence>
<evidence type="ECO:0000256" key="3">
    <source>
        <dbReference type="ARBA" id="ARBA00012780"/>
    </source>
</evidence>
<dbReference type="EC" id="3.2.1.39" evidence="3"/>
<dbReference type="Proteomes" id="UP000075243">
    <property type="component" value="Chromosome 4"/>
</dbReference>
<evidence type="ECO:0000256" key="8">
    <source>
        <dbReference type="RuleBase" id="RU004335"/>
    </source>
</evidence>
<accession>A0A151TLY4</accession>
<organism evidence="10 11">
    <name type="scientific">Cajanus cajan</name>
    <name type="common">Pigeon pea</name>
    <name type="synonym">Cajanus indicus</name>
    <dbReference type="NCBI Taxonomy" id="3821"/>
    <lineage>
        <taxon>Eukaryota</taxon>
        <taxon>Viridiplantae</taxon>
        <taxon>Streptophyta</taxon>
        <taxon>Embryophyta</taxon>
        <taxon>Tracheophyta</taxon>
        <taxon>Spermatophyta</taxon>
        <taxon>Magnoliopsida</taxon>
        <taxon>eudicotyledons</taxon>
        <taxon>Gunneridae</taxon>
        <taxon>Pentapetalae</taxon>
        <taxon>rosids</taxon>
        <taxon>fabids</taxon>
        <taxon>Fabales</taxon>
        <taxon>Fabaceae</taxon>
        <taxon>Papilionoideae</taxon>
        <taxon>50 kb inversion clade</taxon>
        <taxon>NPAAA clade</taxon>
        <taxon>indigoferoid/millettioid clade</taxon>
        <taxon>Phaseoleae</taxon>
        <taxon>Cajanus</taxon>
    </lineage>
</organism>
<dbReference type="InterPro" id="IPR000490">
    <property type="entry name" value="Glyco_hydro_17"/>
</dbReference>
<dbReference type="PANTHER" id="PTHR32227">
    <property type="entry name" value="GLUCAN ENDO-1,3-BETA-GLUCOSIDASE BG1-RELATED-RELATED"/>
    <property type="match status" value="1"/>
</dbReference>
<evidence type="ECO:0000256" key="4">
    <source>
        <dbReference type="ARBA" id="ARBA00022801"/>
    </source>
</evidence>
<evidence type="ECO:0000256" key="6">
    <source>
        <dbReference type="ARBA" id="ARBA00033335"/>
    </source>
</evidence>
<comment type="similarity">
    <text evidence="2 8">Belongs to the glycosyl hydrolase 17 family.</text>
</comment>
<dbReference type="InterPro" id="IPR017853">
    <property type="entry name" value="GH"/>
</dbReference>
<keyword evidence="11" id="KW-1185">Reference proteome</keyword>
<comment type="catalytic activity">
    <reaction evidence="1">
        <text>Hydrolysis of (1-&gt;3)-beta-D-glucosidic linkages in (1-&gt;3)-beta-D-glucans.</text>
        <dbReference type="EC" id="3.2.1.39"/>
    </reaction>
</comment>
<keyword evidence="4 9" id="KW-0378">Hydrolase</keyword>
<dbReference type="AlphaFoldDB" id="A0A151TLY4"/>
<dbReference type="Pfam" id="PF00332">
    <property type="entry name" value="Glyco_hydro_17"/>
    <property type="match status" value="1"/>
</dbReference>
<dbReference type="InterPro" id="IPR044965">
    <property type="entry name" value="Glyco_hydro_17_plant"/>
</dbReference>
<dbReference type="FunFam" id="3.20.20.80:FF:000010">
    <property type="entry name" value="glucan endo-1,3-beta-glucosidase, basic"/>
    <property type="match status" value="1"/>
</dbReference>
<dbReference type="Gramene" id="C.cajan_21041.t">
    <property type="protein sequence ID" value="C.cajan_21041.t"/>
    <property type="gene ID" value="C.cajan_21041"/>
</dbReference>
<dbReference type="GO" id="GO:0005975">
    <property type="term" value="P:carbohydrate metabolic process"/>
    <property type="evidence" value="ECO:0007669"/>
    <property type="project" value="InterPro"/>
</dbReference>
<proteinExistence type="inferred from homology"/>
<dbReference type="STRING" id="3821.A0A151TLY4"/>
<dbReference type="SUPFAM" id="SSF51445">
    <property type="entry name" value="(Trans)glycosidases"/>
    <property type="match status" value="1"/>
</dbReference>
<dbReference type="OMA" id="NIVAYWP"/>